<reference evidence="8" key="1">
    <citation type="submission" date="2023-07" db="EMBL/GenBank/DDBJ databases">
        <title>A chromosome-level genome assembly of Lolium multiflorum.</title>
        <authorList>
            <person name="Chen Y."/>
            <person name="Copetti D."/>
            <person name="Kolliker R."/>
            <person name="Studer B."/>
        </authorList>
    </citation>
    <scope>NUCLEOTIDE SEQUENCE</scope>
    <source>
        <strain evidence="8">02402/16</strain>
        <tissue evidence="8">Leaf</tissue>
    </source>
</reference>
<evidence type="ECO:0000313" key="8">
    <source>
        <dbReference type="EMBL" id="KAK1685767.1"/>
    </source>
</evidence>
<protein>
    <recommendedName>
        <fullName evidence="7">AP2/ERF domain-containing protein</fullName>
    </recommendedName>
</protein>
<keyword evidence="5" id="KW-0539">Nucleus</keyword>
<proteinExistence type="predicted"/>
<dbReference type="SMART" id="SM00380">
    <property type="entry name" value="AP2"/>
    <property type="match status" value="1"/>
</dbReference>
<feature type="compositionally biased region" description="Low complexity" evidence="6">
    <location>
        <begin position="45"/>
        <end position="60"/>
    </location>
</feature>
<comment type="caution">
    <text evidence="8">The sequence shown here is derived from an EMBL/GenBank/DDBJ whole genome shotgun (WGS) entry which is preliminary data.</text>
</comment>
<dbReference type="PANTHER" id="PTHR31677">
    <property type="entry name" value="AP2 DOMAIN CLASS TRANSCRIPTION FACTOR"/>
    <property type="match status" value="1"/>
</dbReference>
<dbReference type="Gene3D" id="3.30.730.10">
    <property type="entry name" value="AP2/ERF domain"/>
    <property type="match status" value="1"/>
</dbReference>
<dbReference type="GO" id="GO:0005634">
    <property type="term" value="C:nucleus"/>
    <property type="evidence" value="ECO:0007669"/>
    <property type="project" value="UniProtKB-SubCell"/>
</dbReference>
<sequence>MQWYAGSPQQPPIPRPSSSRARARAHPRRSRPLRPSPTRGRRAPSARASSAPPAPSSARAPPAPPVDAAVFHLAKCDMAPNRNAAGYTGVRPRRSGMFSAEIRAAGVRQYLGTFPSAYEAARAYDAAAWVLGRPRHALNFEEVWSLEEALSFADPSADRLVTDEERRRHRHIQRQIRITEEDERAMEAWRLAFPEDVILKEQFFARKREEREAARAERRARREDRRERHRAIRARRDFAIEQVVGADGVYFTRSLGNPKRKV</sequence>
<evidence type="ECO:0000313" key="9">
    <source>
        <dbReference type="Proteomes" id="UP001231189"/>
    </source>
</evidence>
<accession>A0AAD8TQ42</accession>
<dbReference type="AlphaFoldDB" id="A0AAD8TQ42"/>
<comment type="subcellular location">
    <subcellularLocation>
        <location evidence="1">Nucleus</location>
    </subcellularLocation>
</comment>
<feature type="domain" description="AP2/ERF" evidence="7">
    <location>
        <begin position="86"/>
        <end position="141"/>
    </location>
</feature>
<dbReference type="GO" id="GO:0003677">
    <property type="term" value="F:DNA binding"/>
    <property type="evidence" value="ECO:0007669"/>
    <property type="project" value="UniProtKB-KW"/>
</dbReference>
<dbReference type="GO" id="GO:0003700">
    <property type="term" value="F:DNA-binding transcription factor activity"/>
    <property type="evidence" value="ECO:0007669"/>
    <property type="project" value="InterPro"/>
</dbReference>
<keyword evidence="9" id="KW-1185">Reference proteome</keyword>
<dbReference type="EMBL" id="JAUUTY010000002">
    <property type="protein sequence ID" value="KAK1685767.1"/>
    <property type="molecule type" value="Genomic_DNA"/>
</dbReference>
<name>A0AAD8TQ42_LOLMU</name>
<dbReference type="SUPFAM" id="SSF54171">
    <property type="entry name" value="DNA-binding domain"/>
    <property type="match status" value="1"/>
</dbReference>
<feature type="compositionally biased region" description="Basic residues" evidence="6">
    <location>
        <begin position="21"/>
        <end position="32"/>
    </location>
</feature>
<dbReference type="InterPro" id="IPR016177">
    <property type="entry name" value="DNA-bd_dom_sf"/>
</dbReference>
<gene>
    <name evidence="8" type="ORF">QYE76_046615</name>
</gene>
<evidence type="ECO:0000256" key="1">
    <source>
        <dbReference type="ARBA" id="ARBA00004123"/>
    </source>
</evidence>
<evidence type="ECO:0000259" key="7">
    <source>
        <dbReference type="PROSITE" id="PS51032"/>
    </source>
</evidence>
<feature type="region of interest" description="Disordered" evidence="6">
    <location>
        <begin position="1"/>
        <end position="65"/>
    </location>
</feature>
<dbReference type="InterPro" id="IPR036955">
    <property type="entry name" value="AP2/ERF_dom_sf"/>
</dbReference>
<organism evidence="8 9">
    <name type="scientific">Lolium multiflorum</name>
    <name type="common">Italian ryegrass</name>
    <name type="synonym">Lolium perenne subsp. multiflorum</name>
    <dbReference type="NCBI Taxonomy" id="4521"/>
    <lineage>
        <taxon>Eukaryota</taxon>
        <taxon>Viridiplantae</taxon>
        <taxon>Streptophyta</taxon>
        <taxon>Embryophyta</taxon>
        <taxon>Tracheophyta</taxon>
        <taxon>Spermatophyta</taxon>
        <taxon>Magnoliopsida</taxon>
        <taxon>Liliopsida</taxon>
        <taxon>Poales</taxon>
        <taxon>Poaceae</taxon>
        <taxon>BOP clade</taxon>
        <taxon>Pooideae</taxon>
        <taxon>Poodae</taxon>
        <taxon>Poeae</taxon>
        <taxon>Poeae Chloroplast Group 2 (Poeae type)</taxon>
        <taxon>Loliodinae</taxon>
        <taxon>Loliinae</taxon>
        <taxon>Lolium</taxon>
    </lineage>
</organism>
<dbReference type="PROSITE" id="PS51032">
    <property type="entry name" value="AP2_ERF"/>
    <property type="match status" value="1"/>
</dbReference>
<dbReference type="InterPro" id="IPR001471">
    <property type="entry name" value="AP2/ERF_dom"/>
</dbReference>
<keyword evidence="3" id="KW-0238">DNA-binding</keyword>
<evidence type="ECO:0000256" key="5">
    <source>
        <dbReference type="ARBA" id="ARBA00023242"/>
    </source>
</evidence>
<keyword evidence="2" id="KW-0805">Transcription regulation</keyword>
<evidence type="ECO:0000256" key="2">
    <source>
        <dbReference type="ARBA" id="ARBA00023015"/>
    </source>
</evidence>
<keyword evidence="4" id="KW-0804">Transcription</keyword>
<evidence type="ECO:0000256" key="4">
    <source>
        <dbReference type="ARBA" id="ARBA00023163"/>
    </source>
</evidence>
<evidence type="ECO:0000256" key="6">
    <source>
        <dbReference type="SAM" id="MobiDB-lite"/>
    </source>
</evidence>
<dbReference type="PANTHER" id="PTHR31677:SF196">
    <property type="entry name" value="ETHYLENE-RESPONSIVE TRANSCRIPTION FACTOR ERF109"/>
    <property type="match status" value="1"/>
</dbReference>
<evidence type="ECO:0000256" key="3">
    <source>
        <dbReference type="ARBA" id="ARBA00023125"/>
    </source>
</evidence>
<dbReference type="Proteomes" id="UP001231189">
    <property type="component" value="Unassembled WGS sequence"/>
</dbReference>